<dbReference type="GO" id="GO:0000162">
    <property type="term" value="P:L-tryptophan biosynthetic process"/>
    <property type="evidence" value="ECO:0007669"/>
    <property type="project" value="TreeGrafter"/>
</dbReference>
<evidence type="ECO:0000259" key="2">
    <source>
        <dbReference type="Pfam" id="PF00117"/>
    </source>
</evidence>
<dbReference type="InterPro" id="IPR029062">
    <property type="entry name" value="Class_I_gatase-like"/>
</dbReference>
<dbReference type="NCBIfam" id="TIGR00566">
    <property type="entry name" value="trpG_papA"/>
    <property type="match status" value="1"/>
</dbReference>
<keyword evidence="1" id="KW-0315">Glutamine amidotransferase</keyword>
<dbReference type="Gene3D" id="3.40.50.880">
    <property type="match status" value="1"/>
</dbReference>
<accession>A0A494Z4E3</accession>
<dbReference type="FunFam" id="3.40.50.880:FF:000003">
    <property type="entry name" value="Anthranilate synthase component II"/>
    <property type="match status" value="1"/>
</dbReference>
<dbReference type="PRINTS" id="PR00097">
    <property type="entry name" value="ANTSNTHASEII"/>
</dbReference>
<dbReference type="InterPro" id="IPR006221">
    <property type="entry name" value="TrpG/PapA_dom"/>
</dbReference>
<dbReference type="AlphaFoldDB" id="A0A494Z4E3"/>
<dbReference type="PANTHER" id="PTHR43418">
    <property type="entry name" value="MULTIFUNCTIONAL TRYPTOPHAN BIOSYNTHESIS PROTEIN-RELATED"/>
    <property type="match status" value="1"/>
</dbReference>
<dbReference type="CDD" id="cd01743">
    <property type="entry name" value="GATase1_Anthranilate_Synthase"/>
    <property type="match status" value="1"/>
</dbReference>
<reference evidence="3 4" key="1">
    <citation type="journal article" date="2015" name="Antonie Van Leeuwenhoek">
        <title>Oceanobacillus bengalensis sp. nov., a bacterium isolated from seawater of the Bay of Bengal.</title>
        <authorList>
            <person name="Yongchang O."/>
            <person name="Xiang W."/>
            <person name="Wang G."/>
        </authorList>
    </citation>
    <scope>NUCLEOTIDE SEQUENCE [LARGE SCALE GENOMIC DNA]</scope>
    <source>
        <strain evidence="3 4">MCCC 1K00260</strain>
    </source>
</reference>
<dbReference type="RefSeq" id="WP_121129760.1">
    <property type="nucleotide sequence ID" value="NZ_JBHUFK010000033.1"/>
</dbReference>
<evidence type="ECO:0000256" key="1">
    <source>
        <dbReference type="ARBA" id="ARBA00022962"/>
    </source>
</evidence>
<proteinExistence type="predicted"/>
<feature type="domain" description="Glutamine amidotransferase" evidence="2">
    <location>
        <begin position="3"/>
        <end position="187"/>
    </location>
</feature>
<dbReference type="PRINTS" id="PR00096">
    <property type="entry name" value="GATASE"/>
</dbReference>
<dbReference type="PANTHER" id="PTHR43418:SF4">
    <property type="entry name" value="MULTIFUNCTIONAL TRYPTOPHAN BIOSYNTHESIS PROTEIN"/>
    <property type="match status" value="1"/>
</dbReference>
<dbReference type="PROSITE" id="PS51273">
    <property type="entry name" value="GATASE_TYPE_1"/>
    <property type="match status" value="1"/>
</dbReference>
<dbReference type="SUPFAM" id="SSF52317">
    <property type="entry name" value="Class I glutamine amidotransferase-like"/>
    <property type="match status" value="1"/>
</dbReference>
<comment type="caution">
    <text evidence="3">The sequence shown here is derived from an EMBL/GenBank/DDBJ whole genome shotgun (WGS) entry which is preliminary data.</text>
</comment>
<dbReference type="PRINTS" id="PR00099">
    <property type="entry name" value="CPSGATASE"/>
</dbReference>
<dbReference type="InterPro" id="IPR050472">
    <property type="entry name" value="Anth_synth/Amidotransfase"/>
</dbReference>
<dbReference type="EMBL" id="RBZO01000007">
    <property type="protein sequence ID" value="RKQ16855.1"/>
    <property type="molecule type" value="Genomic_DNA"/>
</dbReference>
<evidence type="ECO:0000313" key="4">
    <source>
        <dbReference type="Proteomes" id="UP000281813"/>
    </source>
</evidence>
<dbReference type="OrthoDB" id="9804328at2"/>
<name>A0A494Z4E3_9BACI</name>
<dbReference type="GO" id="GO:0004049">
    <property type="term" value="F:anthranilate synthase activity"/>
    <property type="evidence" value="ECO:0007669"/>
    <property type="project" value="TreeGrafter"/>
</dbReference>
<gene>
    <name evidence="3" type="ORF">D8M05_06280</name>
</gene>
<dbReference type="GO" id="GO:0005829">
    <property type="term" value="C:cytosol"/>
    <property type="evidence" value="ECO:0007669"/>
    <property type="project" value="TreeGrafter"/>
</dbReference>
<sequence>MILLIDNYDSFTYNLYQYFSEENIEVKVVRNDKISLPKIENLKPEAIVISPGPKLPAHAGICIKLIQSFYQSIPILGICLGHQSIAVALGGKLKQAKTIMHGKTSTISHDGSELFQALPYNPEVMRYHSYVIDKDFLPNELEVTSTANDDGEIMAIRHKRYPVYGVQFHPESIGTQAGKHIIQNFIKEFRKEKVK</sequence>
<keyword evidence="4" id="KW-1185">Reference proteome</keyword>
<protein>
    <submittedName>
        <fullName evidence="3">Aminodeoxychorismate/anthranilate synthase component II</fullName>
    </submittedName>
</protein>
<dbReference type="Pfam" id="PF00117">
    <property type="entry name" value="GATase"/>
    <property type="match status" value="1"/>
</dbReference>
<dbReference type="InterPro" id="IPR017926">
    <property type="entry name" value="GATASE"/>
</dbReference>
<organism evidence="3 4">
    <name type="scientific">Oceanobacillus bengalensis</name>
    <dbReference type="NCBI Taxonomy" id="1435466"/>
    <lineage>
        <taxon>Bacteria</taxon>
        <taxon>Bacillati</taxon>
        <taxon>Bacillota</taxon>
        <taxon>Bacilli</taxon>
        <taxon>Bacillales</taxon>
        <taxon>Bacillaceae</taxon>
        <taxon>Oceanobacillus</taxon>
    </lineage>
</organism>
<evidence type="ECO:0000313" key="3">
    <source>
        <dbReference type="EMBL" id="RKQ16855.1"/>
    </source>
</evidence>
<dbReference type="Proteomes" id="UP000281813">
    <property type="component" value="Unassembled WGS sequence"/>
</dbReference>